<name>A0A2W2BJ88_9ACTN</name>
<evidence type="ECO:0000313" key="2">
    <source>
        <dbReference type="EMBL" id="PZF86092.1"/>
    </source>
</evidence>
<evidence type="ECO:0000256" key="1">
    <source>
        <dbReference type="SAM" id="Phobius"/>
    </source>
</evidence>
<dbReference type="AlphaFoldDB" id="A0A2W2BJ88"/>
<reference evidence="2 3" key="1">
    <citation type="submission" date="2018-01" db="EMBL/GenBank/DDBJ databases">
        <title>Draft genome sequence of Jiangella sp. GTF31.</title>
        <authorList>
            <person name="Sahin N."/>
            <person name="Ay H."/>
            <person name="Saygin H."/>
        </authorList>
    </citation>
    <scope>NUCLEOTIDE SEQUENCE [LARGE SCALE GENOMIC DNA]</scope>
    <source>
        <strain evidence="2 3">GTF31</strain>
    </source>
</reference>
<keyword evidence="3" id="KW-1185">Reference proteome</keyword>
<keyword evidence="1" id="KW-1133">Transmembrane helix</keyword>
<dbReference type="EMBL" id="POTW01000004">
    <property type="protein sequence ID" value="PZF86092.1"/>
    <property type="molecule type" value="Genomic_DNA"/>
</dbReference>
<sequence>MDWTAVGGISAAATALVAIGALLAASRDSRERTRPVIVVEYRVPPFAFNRLDLVVRNVGASTARNIRVTFDPPLSDMGRDGILARSVIHRYAQPITVLGPGQELTNSVQVDENDPSDCDVPDDMVVRVEYDRRWRRNYKDTFRLQTSAYFDHTSTRSSDAPEGRLKEIGDQLKKLTAIMEALHNEQRRDDGDAR</sequence>
<organism evidence="2 3">
    <name type="scientific">Jiangella anatolica</name>
    <dbReference type="NCBI Taxonomy" id="2670374"/>
    <lineage>
        <taxon>Bacteria</taxon>
        <taxon>Bacillati</taxon>
        <taxon>Actinomycetota</taxon>
        <taxon>Actinomycetes</taxon>
        <taxon>Jiangellales</taxon>
        <taxon>Jiangellaceae</taxon>
        <taxon>Jiangella</taxon>
    </lineage>
</organism>
<accession>A0A2W2BJ88</accession>
<feature type="transmembrane region" description="Helical" evidence="1">
    <location>
        <begin position="6"/>
        <end position="25"/>
    </location>
</feature>
<proteinExistence type="predicted"/>
<comment type="caution">
    <text evidence="2">The sequence shown here is derived from an EMBL/GenBank/DDBJ whole genome shotgun (WGS) entry which is preliminary data.</text>
</comment>
<gene>
    <name evidence="2" type="ORF">C1I92_02620</name>
</gene>
<keyword evidence="1" id="KW-0472">Membrane</keyword>
<keyword evidence="1" id="KW-0812">Transmembrane</keyword>
<protein>
    <submittedName>
        <fullName evidence="2">Uncharacterized protein</fullName>
    </submittedName>
</protein>
<evidence type="ECO:0000313" key="3">
    <source>
        <dbReference type="Proteomes" id="UP000248764"/>
    </source>
</evidence>
<dbReference type="Proteomes" id="UP000248764">
    <property type="component" value="Unassembled WGS sequence"/>
</dbReference>